<dbReference type="GeneID" id="56509494"/>
<proteinExistence type="inferred from homology"/>
<dbReference type="InterPro" id="IPR008925">
    <property type="entry name" value="aa_tRNA-synth_I_cd-bd_sf"/>
</dbReference>
<keyword evidence="7 12" id="KW-0067">ATP-binding</keyword>
<dbReference type="GO" id="GO:0006424">
    <property type="term" value="P:glutamyl-tRNA aminoacylation"/>
    <property type="evidence" value="ECO:0007669"/>
    <property type="project" value="UniProtKB-UniRule"/>
</dbReference>
<evidence type="ECO:0000256" key="6">
    <source>
        <dbReference type="ARBA" id="ARBA00022741"/>
    </source>
</evidence>
<dbReference type="InterPro" id="IPR004527">
    <property type="entry name" value="Glu-tRNA-ligase_bac/mito"/>
</dbReference>
<comment type="caution">
    <text evidence="15">The sequence shown here is derived from an EMBL/GenBank/DDBJ whole genome shotgun (WGS) entry which is preliminary data.</text>
</comment>
<comment type="subcellular location">
    <subcellularLocation>
        <location evidence="1 12">Cytoplasm</location>
    </subcellularLocation>
</comment>
<dbReference type="SUPFAM" id="SSF52374">
    <property type="entry name" value="Nucleotidylyl transferase"/>
    <property type="match status" value="1"/>
</dbReference>
<dbReference type="InterPro" id="IPR033910">
    <property type="entry name" value="GluRS_core"/>
</dbReference>
<evidence type="ECO:0000256" key="12">
    <source>
        <dbReference type="HAMAP-Rule" id="MF_00022"/>
    </source>
</evidence>
<keyword evidence="4 12" id="KW-0963">Cytoplasm</keyword>
<dbReference type="Gene3D" id="1.10.10.350">
    <property type="match status" value="1"/>
</dbReference>
<evidence type="ECO:0000256" key="2">
    <source>
        <dbReference type="ARBA" id="ARBA00007894"/>
    </source>
</evidence>
<dbReference type="EC" id="6.1.1.17" evidence="12"/>
<gene>
    <name evidence="12" type="primary">gltX</name>
    <name evidence="15" type="ORF">F7P66_07820</name>
</gene>
<dbReference type="SUPFAM" id="SSF48163">
    <property type="entry name" value="An anticodon-binding domain of class I aminoacyl-tRNA synthetases"/>
    <property type="match status" value="1"/>
</dbReference>
<keyword evidence="8 12" id="KW-0648">Protein biosynthesis</keyword>
<name>A0AAV6EEY4_CAMHY</name>
<comment type="similarity">
    <text evidence="2 12">Belongs to the class-I aminoacyl-tRNA synthetase family. Glutamate--tRNA ligase type 1 subfamily.</text>
</comment>
<dbReference type="InterPro" id="IPR001412">
    <property type="entry name" value="aa-tRNA-synth_I_CS"/>
</dbReference>
<evidence type="ECO:0000259" key="14">
    <source>
        <dbReference type="Pfam" id="PF19269"/>
    </source>
</evidence>
<comment type="function">
    <text evidence="12">Catalyzes the attachment of glutamate to tRNA(Glu) in a two-step reaction: glutamate is first activated by ATP to form Glu-AMP and then transferred to the acceptor end of tRNA(Glu).</text>
</comment>
<evidence type="ECO:0000313" key="16">
    <source>
        <dbReference type="Proteomes" id="UP000423641"/>
    </source>
</evidence>
<dbReference type="FunFam" id="3.40.50.620:FF:000007">
    <property type="entry name" value="Glutamate--tRNA ligase"/>
    <property type="match status" value="1"/>
</dbReference>
<sequence length="458" mass="52004">MLTTRFAPSPTGFLHVGGLRTALYSYLYARKNGGKFLLRIEDTDLKRNSEEAVIAIREAFNWCGLDYDGEVTYQSKRFDIYKEYIKKLLDEGKAYKCYMTKVELDELRAAQEAKKERPKYDGRYRDFTGTPPAGIEPVIRIKAPLSGTIEFKDGIKGDMKFNCADILDDFIIARSDGTPTYNFVVVIDDALMGVTHVIRGDDHLSNTPKQIILYEALGFNLPEFFHVAMINGSDGSKLSKRHGATDVMEYKAMGYLPEALLNFLVRLGWSHGDDEIFSMSDMLKYFDPHDINKSASTYNLTKLDWLNAHYIKTLPYERLADDMKFFGIDFRALDKGELLLNSLRERSKTLVELKNSALNIINPPETYDEKAVAKFITDDAKALLNEFKDELEDKDLSAKEYEEMTMAFLDKRGKKLKDIAQPIRIAITGGTVSPSIFEIIEVIGTKALKSRIAKLISK</sequence>
<feature type="domain" description="Aminoacyl-tRNA synthetase class I anticodon-binding" evidence="14">
    <location>
        <begin position="339"/>
        <end position="456"/>
    </location>
</feature>
<dbReference type="InterPro" id="IPR049940">
    <property type="entry name" value="GluQ/Sye"/>
</dbReference>
<dbReference type="GO" id="GO:0005829">
    <property type="term" value="C:cytosol"/>
    <property type="evidence" value="ECO:0007669"/>
    <property type="project" value="TreeGrafter"/>
</dbReference>
<dbReference type="GO" id="GO:0005524">
    <property type="term" value="F:ATP binding"/>
    <property type="evidence" value="ECO:0007669"/>
    <property type="project" value="UniProtKB-UniRule"/>
</dbReference>
<accession>A0AAV6EEY4</accession>
<comment type="catalytic activity">
    <reaction evidence="12">
        <text>tRNA(Glu) + L-glutamate + ATP = L-glutamyl-tRNA(Glu) + AMP + diphosphate</text>
        <dbReference type="Rhea" id="RHEA:23540"/>
        <dbReference type="Rhea" id="RHEA-COMP:9663"/>
        <dbReference type="Rhea" id="RHEA-COMP:9680"/>
        <dbReference type="ChEBI" id="CHEBI:29985"/>
        <dbReference type="ChEBI" id="CHEBI:30616"/>
        <dbReference type="ChEBI" id="CHEBI:33019"/>
        <dbReference type="ChEBI" id="CHEBI:78442"/>
        <dbReference type="ChEBI" id="CHEBI:78520"/>
        <dbReference type="ChEBI" id="CHEBI:456215"/>
        <dbReference type="EC" id="6.1.1.17"/>
    </reaction>
</comment>
<dbReference type="InterPro" id="IPR045462">
    <property type="entry name" value="aa-tRNA-synth_I_cd-bd"/>
</dbReference>
<evidence type="ECO:0000256" key="4">
    <source>
        <dbReference type="ARBA" id="ARBA00022490"/>
    </source>
</evidence>
<dbReference type="AlphaFoldDB" id="A0AAV6EEY4"/>
<comment type="function">
    <text evidence="11">Aminoacylates tRNA(Gln) with glutamate. Does not aminoacylate tRNA(Glu).</text>
</comment>
<feature type="binding site" evidence="12">
    <location>
        <position position="240"/>
    </location>
    <ligand>
        <name>ATP</name>
        <dbReference type="ChEBI" id="CHEBI:30616"/>
    </ligand>
</feature>
<dbReference type="Proteomes" id="UP000423641">
    <property type="component" value="Unassembled WGS sequence"/>
</dbReference>
<feature type="short sequence motif" description="'HIGH' region" evidence="12">
    <location>
        <begin position="8"/>
        <end position="18"/>
    </location>
</feature>
<keyword evidence="9 12" id="KW-0030">Aminoacyl-tRNA synthetase</keyword>
<keyword evidence="5 12" id="KW-0436">Ligase</keyword>
<dbReference type="InterPro" id="IPR014729">
    <property type="entry name" value="Rossmann-like_a/b/a_fold"/>
</dbReference>
<comment type="caution">
    <text evidence="12">Lacks conserved residue(s) required for the propagation of feature annotation.</text>
</comment>
<evidence type="ECO:0000256" key="3">
    <source>
        <dbReference type="ARBA" id="ARBA00011245"/>
    </source>
</evidence>
<evidence type="ECO:0000256" key="8">
    <source>
        <dbReference type="ARBA" id="ARBA00022917"/>
    </source>
</evidence>
<dbReference type="GO" id="GO:0008270">
    <property type="term" value="F:zinc ion binding"/>
    <property type="evidence" value="ECO:0007669"/>
    <property type="project" value="InterPro"/>
</dbReference>
<dbReference type="PANTHER" id="PTHR43311:SF2">
    <property type="entry name" value="GLUTAMATE--TRNA LIGASE, MITOCHONDRIAL-RELATED"/>
    <property type="match status" value="1"/>
</dbReference>
<comment type="catalytic activity">
    <reaction evidence="10">
        <text>tRNA(Glu) + L-glutamate + ATP = L-glutamyl-tRNA(Gln) + AMP + diphosphate</text>
        <dbReference type="Rhea" id="RHEA:51156"/>
        <dbReference type="Rhea" id="RHEA-COMP:9663"/>
        <dbReference type="Rhea" id="RHEA-COMP:9684"/>
        <dbReference type="ChEBI" id="CHEBI:29985"/>
        <dbReference type="ChEBI" id="CHEBI:30616"/>
        <dbReference type="ChEBI" id="CHEBI:33019"/>
        <dbReference type="ChEBI" id="CHEBI:78442"/>
        <dbReference type="ChEBI" id="CHEBI:78520"/>
        <dbReference type="ChEBI" id="CHEBI:456215"/>
    </reaction>
</comment>
<protein>
    <recommendedName>
        <fullName evidence="12">Glutamate--tRNA ligase</fullName>
        <ecNumber evidence="12">6.1.1.17</ecNumber>
    </recommendedName>
    <alternativeName>
        <fullName evidence="12">Glutamyl-tRNA synthetase</fullName>
        <shortName evidence="12">GluRS</shortName>
    </alternativeName>
</protein>
<dbReference type="PRINTS" id="PR00987">
    <property type="entry name" value="TRNASYNTHGLU"/>
</dbReference>
<dbReference type="CDD" id="cd00808">
    <property type="entry name" value="GluRS_core"/>
    <property type="match status" value="1"/>
</dbReference>
<evidence type="ECO:0000313" key="15">
    <source>
        <dbReference type="EMBL" id="KAB0611844.1"/>
    </source>
</evidence>
<evidence type="ECO:0000256" key="9">
    <source>
        <dbReference type="ARBA" id="ARBA00023146"/>
    </source>
</evidence>
<evidence type="ECO:0000256" key="5">
    <source>
        <dbReference type="ARBA" id="ARBA00022598"/>
    </source>
</evidence>
<feature type="short sequence motif" description="'KMSKS' region" evidence="12">
    <location>
        <begin position="237"/>
        <end position="241"/>
    </location>
</feature>
<evidence type="ECO:0000256" key="1">
    <source>
        <dbReference type="ARBA" id="ARBA00004496"/>
    </source>
</evidence>
<comment type="subunit">
    <text evidence="3 12">Monomer.</text>
</comment>
<dbReference type="Pfam" id="PF19269">
    <property type="entry name" value="Anticodon_2"/>
    <property type="match status" value="1"/>
</dbReference>
<dbReference type="PROSITE" id="PS00178">
    <property type="entry name" value="AA_TRNA_LIGASE_I"/>
    <property type="match status" value="1"/>
</dbReference>
<dbReference type="InterPro" id="IPR020751">
    <property type="entry name" value="aa-tRNA-synth_I_codon-bd_sub2"/>
</dbReference>
<dbReference type="Gene3D" id="3.40.50.620">
    <property type="entry name" value="HUPs"/>
    <property type="match status" value="1"/>
</dbReference>
<dbReference type="PANTHER" id="PTHR43311">
    <property type="entry name" value="GLUTAMATE--TRNA LIGASE"/>
    <property type="match status" value="1"/>
</dbReference>
<dbReference type="HAMAP" id="MF_00022">
    <property type="entry name" value="Glu_tRNA_synth_type1"/>
    <property type="match status" value="1"/>
</dbReference>
<evidence type="ECO:0000256" key="7">
    <source>
        <dbReference type="ARBA" id="ARBA00022840"/>
    </source>
</evidence>
<dbReference type="GO" id="GO:0004818">
    <property type="term" value="F:glutamate-tRNA ligase activity"/>
    <property type="evidence" value="ECO:0007669"/>
    <property type="project" value="UniProtKB-UniRule"/>
</dbReference>
<evidence type="ECO:0000256" key="10">
    <source>
        <dbReference type="ARBA" id="ARBA00050184"/>
    </source>
</evidence>
<dbReference type="InterPro" id="IPR020058">
    <property type="entry name" value="Glu/Gln-tRNA-synth_Ib_cat-dom"/>
</dbReference>
<dbReference type="InterPro" id="IPR000924">
    <property type="entry name" value="Glu/Gln-tRNA-synth"/>
</dbReference>
<organism evidence="15 16">
    <name type="scientific">Campylobacter hyointestinalis subsp. lawsonii</name>
    <dbReference type="NCBI Taxonomy" id="91353"/>
    <lineage>
        <taxon>Bacteria</taxon>
        <taxon>Pseudomonadati</taxon>
        <taxon>Campylobacterota</taxon>
        <taxon>Epsilonproteobacteria</taxon>
        <taxon>Campylobacterales</taxon>
        <taxon>Campylobacteraceae</taxon>
        <taxon>Campylobacter</taxon>
    </lineage>
</organism>
<evidence type="ECO:0000256" key="11">
    <source>
        <dbReference type="ARBA" id="ARBA00054667"/>
    </source>
</evidence>
<dbReference type="RefSeq" id="WP_111975341.1">
    <property type="nucleotide sequence ID" value="NZ_CP053828.1"/>
</dbReference>
<dbReference type="NCBIfam" id="TIGR00464">
    <property type="entry name" value="gltX_bact"/>
    <property type="match status" value="1"/>
</dbReference>
<dbReference type="Pfam" id="PF00749">
    <property type="entry name" value="tRNA-synt_1c"/>
    <property type="match status" value="1"/>
</dbReference>
<dbReference type="EMBL" id="VZON01000007">
    <property type="protein sequence ID" value="KAB0611844.1"/>
    <property type="molecule type" value="Genomic_DNA"/>
</dbReference>
<evidence type="ECO:0000259" key="13">
    <source>
        <dbReference type="Pfam" id="PF00749"/>
    </source>
</evidence>
<keyword evidence="6 12" id="KW-0547">Nucleotide-binding</keyword>
<feature type="domain" description="Glutamyl/glutaminyl-tRNA synthetase class Ib catalytic" evidence="13">
    <location>
        <begin position="2"/>
        <end position="305"/>
    </location>
</feature>
<reference evidence="15 16" key="1">
    <citation type="submission" date="2019-09" db="EMBL/GenBank/DDBJ databases">
        <title>Draft genome sequences of 48 bacterial type strains from the CCUG.</title>
        <authorList>
            <person name="Tunovic T."/>
            <person name="Pineiro-Iglesias B."/>
            <person name="Unosson C."/>
            <person name="Inganas E."/>
            <person name="Ohlen M."/>
            <person name="Cardew S."/>
            <person name="Jensie-Markopoulos S."/>
            <person name="Salva-Serra F."/>
            <person name="Jaen-Luchoro D."/>
            <person name="Karlsson R."/>
            <person name="Svensson-Stadler L."/>
            <person name="Chun J."/>
            <person name="Moore E."/>
        </authorList>
    </citation>
    <scope>NUCLEOTIDE SEQUENCE [LARGE SCALE GENOMIC DNA]</scope>
    <source>
        <strain evidence="15 16">CCUG 34538</strain>
    </source>
</reference>
<dbReference type="GO" id="GO:0000049">
    <property type="term" value="F:tRNA binding"/>
    <property type="evidence" value="ECO:0007669"/>
    <property type="project" value="InterPro"/>
</dbReference>